<evidence type="ECO:0000256" key="2">
    <source>
        <dbReference type="ARBA" id="ARBA00022729"/>
    </source>
</evidence>
<dbReference type="PANTHER" id="PTHR35936:SF38">
    <property type="entry name" value="GLUTAMINE-BINDING PERIPLASMIC PROTEIN"/>
    <property type="match status" value="1"/>
</dbReference>
<dbReference type="Proteomes" id="UP001449225">
    <property type="component" value="Unassembled WGS sequence"/>
</dbReference>
<proteinExistence type="inferred from homology"/>
<feature type="chain" id="PRO_5047221606" evidence="3">
    <location>
        <begin position="25"/>
        <end position="307"/>
    </location>
</feature>
<dbReference type="Pfam" id="PF00497">
    <property type="entry name" value="SBP_bac_3"/>
    <property type="match status" value="1"/>
</dbReference>
<dbReference type="EMBL" id="JBBMRA010000023">
    <property type="protein sequence ID" value="MEM5537909.1"/>
    <property type="molecule type" value="Genomic_DNA"/>
</dbReference>
<dbReference type="RefSeq" id="WP_342855076.1">
    <property type="nucleotide sequence ID" value="NZ_JBBMRA010000023.1"/>
</dbReference>
<evidence type="ECO:0000313" key="5">
    <source>
        <dbReference type="EMBL" id="MEM5537909.1"/>
    </source>
</evidence>
<feature type="signal peptide" evidence="3">
    <location>
        <begin position="1"/>
        <end position="24"/>
    </location>
</feature>
<feature type="domain" description="Solute-binding protein family 3/N-terminal" evidence="4">
    <location>
        <begin position="35"/>
        <end position="295"/>
    </location>
</feature>
<comment type="caution">
    <text evidence="5">The sequence shown here is derived from an EMBL/GenBank/DDBJ whole genome shotgun (WGS) entry which is preliminary data.</text>
</comment>
<reference evidence="5 6" key="1">
    <citation type="submission" date="2024-03" db="EMBL/GenBank/DDBJ databases">
        <title>Community enrichment and isolation of bacterial strains for fucoidan degradation.</title>
        <authorList>
            <person name="Sichert A."/>
        </authorList>
    </citation>
    <scope>NUCLEOTIDE SEQUENCE [LARGE SCALE GENOMIC DNA]</scope>
    <source>
        <strain evidence="5 6">AS76</strain>
    </source>
</reference>
<name>A0ABU9TW14_9GAMM</name>
<dbReference type="InterPro" id="IPR001638">
    <property type="entry name" value="Solute-binding_3/MltF_N"/>
</dbReference>
<dbReference type="SUPFAM" id="SSF53850">
    <property type="entry name" value="Periplasmic binding protein-like II"/>
    <property type="match status" value="1"/>
</dbReference>
<evidence type="ECO:0000259" key="4">
    <source>
        <dbReference type="SMART" id="SM00062"/>
    </source>
</evidence>
<evidence type="ECO:0000256" key="3">
    <source>
        <dbReference type="SAM" id="SignalP"/>
    </source>
</evidence>
<dbReference type="Gene3D" id="3.40.190.10">
    <property type="entry name" value="Periplasmic binding protein-like II"/>
    <property type="match status" value="3"/>
</dbReference>
<protein>
    <submittedName>
        <fullName evidence="5">Transporter substrate-binding domain-containing protein</fullName>
    </submittedName>
</protein>
<dbReference type="SMART" id="SM00062">
    <property type="entry name" value="PBPb"/>
    <property type="match status" value="1"/>
</dbReference>
<gene>
    <name evidence="5" type="ORF">WNY58_16105</name>
</gene>
<sequence length="307" mass="34939">MNKHSLFCATVFTCASLLSSLAQARYYDDVIDSGYLTVGFYRDFPPYSYIEDGKAVGVDVEVGKRIAKGLGVNFKTHWITPDENLEDDLRNNVWKGHYLDKDEEQGALALKKVADVMMRVPYDREFAYMQDSTGAVINDMVVMFGPYQRESWKVTYDSRKIDNVSTVAVFQYHPIGVEIDSLPDFYLTSAFGGRMRDKTHHYTNAREAFKGMQNGEVDAVMAMRAEVDWLVNKAGDPNFKFATNSYPSMGKQKWDIGMAVKTSYRQLGYAIEEVVDKMVRNGEMAEIYQSYGLTYEKPSLYLDVAEP</sequence>
<keyword evidence="6" id="KW-1185">Reference proteome</keyword>
<comment type="similarity">
    <text evidence="1">Belongs to the bacterial solute-binding protein 3 family.</text>
</comment>
<evidence type="ECO:0000256" key="1">
    <source>
        <dbReference type="ARBA" id="ARBA00010333"/>
    </source>
</evidence>
<keyword evidence="2 3" id="KW-0732">Signal</keyword>
<evidence type="ECO:0000313" key="6">
    <source>
        <dbReference type="Proteomes" id="UP001449225"/>
    </source>
</evidence>
<dbReference type="PANTHER" id="PTHR35936">
    <property type="entry name" value="MEMBRANE-BOUND LYTIC MUREIN TRANSGLYCOSYLASE F"/>
    <property type="match status" value="1"/>
</dbReference>
<accession>A0ABU9TW14</accession>
<organism evidence="5 6">
    <name type="scientific">Neptuniibacter pectenicola</name>
    <dbReference type="NCBI Taxonomy" id="1806669"/>
    <lineage>
        <taxon>Bacteria</taxon>
        <taxon>Pseudomonadati</taxon>
        <taxon>Pseudomonadota</taxon>
        <taxon>Gammaproteobacteria</taxon>
        <taxon>Oceanospirillales</taxon>
        <taxon>Oceanospirillaceae</taxon>
        <taxon>Neptuniibacter</taxon>
    </lineage>
</organism>